<name>A0ABR7MCP1_9BACT</name>
<keyword evidence="5" id="KW-1185">Reference proteome</keyword>
<evidence type="ECO:0000256" key="1">
    <source>
        <dbReference type="ARBA" id="ARBA00022801"/>
    </source>
</evidence>
<dbReference type="InterPro" id="IPR011042">
    <property type="entry name" value="6-blade_b-propeller_TolB-like"/>
</dbReference>
<evidence type="ECO:0000256" key="2">
    <source>
        <dbReference type="ARBA" id="ARBA00022825"/>
    </source>
</evidence>
<accession>A0ABR7MCP1</accession>
<dbReference type="Gene3D" id="3.40.50.1820">
    <property type="entry name" value="alpha/beta hydrolase"/>
    <property type="match status" value="1"/>
</dbReference>
<dbReference type="SUPFAM" id="SSF53474">
    <property type="entry name" value="alpha/beta-Hydrolases"/>
    <property type="match status" value="1"/>
</dbReference>
<dbReference type="InterPro" id="IPR011659">
    <property type="entry name" value="WD40"/>
</dbReference>
<keyword evidence="2" id="KW-0720">Serine protease</keyword>
<keyword evidence="1" id="KW-0378">Hydrolase</keyword>
<feature type="domain" description="Peptidase S9 prolyl oligopeptidase catalytic" evidence="3">
    <location>
        <begin position="457"/>
        <end position="656"/>
    </location>
</feature>
<dbReference type="Proteomes" id="UP000765802">
    <property type="component" value="Unassembled WGS sequence"/>
</dbReference>
<dbReference type="RefSeq" id="WP_187258125.1">
    <property type="nucleotide sequence ID" value="NZ_JBHULF010000019.1"/>
</dbReference>
<dbReference type="EMBL" id="MBUA01000029">
    <property type="protein sequence ID" value="MBC6492808.1"/>
    <property type="molecule type" value="Genomic_DNA"/>
</dbReference>
<reference evidence="4 5" key="1">
    <citation type="submission" date="2016-07" db="EMBL/GenBank/DDBJ databases">
        <title>Genome analysis of Flavihumibacter stibioxidans YS-17.</title>
        <authorList>
            <person name="Shi K."/>
            <person name="Han Y."/>
            <person name="Wang G."/>
        </authorList>
    </citation>
    <scope>NUCLEOTIDE SEQUENCE [LARGE SCALE GENOMIC DNA]</scope>
    <source>
        <strain evidence="4 5">YS-17</strain>
    </source>
</reference>
<dbReference type="Pfam" id="PF00326">
    <property type="entry name" value="Peptidase_S9"/>
    <property type="match status" value="1"/>
</dbReference>
<evidence type="ECO:0000259" key="3">
    <source>
        <dbReference type="Pfam" id="PF00326"/>
    </source>
</evidence>
<dbReference type="Pfam" id="PF07676">
    <property type="entry name" value="PD40"/>
    <property type="match status" value="3"/>
</dbReference>
<evidence type="ECO:0000313" key="5">
    <source>
        <dbReference type="Proteomes" id="UP000765802"/>
    </source>
</evidence>
<dbReference type="PANTHER" id="PTHR42776">
    <property type="entry name" value="SERINE PEPTIDASE S9 FAMILY MEMBER"/>
    <property type="match status" value="1"/>
</dbReference>
<organism evidence="4 5">
    <name type="scientific">Flavihumibacter stibioxidans</name>
    <dbReference type="NCBI Taxonomy" id="1834163"/>
    <lineage>
        <taxon>Bacteria</taxon>
        <taxon>Pseudomonadati</taxon>
        <taxon>Bacteroidota</taxon>
        <taxon>Chitinophagia</taxon>
        <taxon>Chitinophagales</taxon>
        <taxon>Chitinophagaceae</taxon>
        <taxon>Flavihumibacter</taxon>
    </lineage>
</organism>
<keyword evidence="2" id="KW-0645">Protease</keyword>
<dbReference type="InterPro" id="IPR001375">
    <property type="entry name" value="Peptidase_S9_cat"/>
</dbReference>
<comment type="caution">
    <text evidence="4">The sequence shown here is derived from an EMBL/GenBank/DDBJ whole genome shotgun (WGS) entry which is preliminary data.</text>
</comment>
<dbReference type="SUPFAM" id="SSF82171">
    <property type="entry name" value="DPP6 N-terminal domain-like"/>
    <property type="match status" value="1"/>
</dbReference>
<sequence length="657" mass="72453">MKSILIGLVLLLPGFLSAQKNWSPRQMLTLTNISSAEVSPDGKKIVYTLREAVLAADRSEYVNQVWMSSIDGSNPVQLTRNEKSSNNPQWSPDSRSIAFVSARDGKSNLYILPVAGGEAEKITDVKGSVSSFSWSNDGKMIAYLTPDIATEAEEKNKKAKDDWYFMDESPRQNRLAMVSLNQKDSSGKYVQKVLTKDNINVIAFDWNQDGSAIAYSYGKTTKVNDIIYSDIAMINIQSGDIKIIANTPAGESSPLFSPDGKQLCYHSTENPHDWAGSRFAVVYSFADSKTQRLKSTPNEDGSILGWTADGKNILWSEANRTLSSIYVLSTDGKSISEWSRGEKNFISMPGLNAGKTHLSFLLQNPSSLPELYVSELAAYRPVKVTNIQAAHAGKPLGKTELIKWKGADGMEIEGLLTYPVNYQSGQKVPLLLNIHGGPAGVFSQTCIAGNQGIYPIASFSENGFAVLRPNPRGSTAYGTAFRQANRADWGGKDYIDLMNGVDAVIKMGITDENMLGVMGWSYGGFMSSWIVGHTNRFKAASIGAPVVDLAHQNLTDDVAGLLPSYFKGDPWNNWDLYDKYSPLHYVQHVKTPVLLQHGEADQRVPLSNSVMFYNALKRRNVPVRLLVLPRQPHGPGEPRMVLKTQQSNLEWMESKLK</sequence>
<proteinExistence type="predicted"/>
<dbReference type="PANTHER" id="PTHR42776:SF27">
    <property type="entry name" value="DIPEPTIDYL PEPTIDASE FAMILY MEMBER 6"/>
    <property type="match status" value="1"/>
</dbReference>
<dbReference type="Gene3D" id="2.120.10.30">
    <property type="entry name" value="TolB, C-terminal domain"/>
    <property type="match status" value="2"/>
</dbReference>
<evidence type="ECO:0000313" key="4">
    <source>
        <dbReference type="EMBL" id="MBC6492808.1"/>
    </source>
</evidence>
<gene>
    <name evidence="4" type="ORF">BC349_17250</name>
</gene>
<protein>
    <recommendedName>
        <fullName evidence="3">Peptidase S9 prolyl oligopeptidase catalytic domain-containing protein</fullName>
    </recommendedName>
</protein>
<dbReference type="InterPro" id="IPR029058">
    <property type="entry name" value="AB_hydrolase_fold"/>
</dbReference>